<proteinExistence type="predicted"/>
<dbReference type="Proteomes" id="UP000035067">
    <property type="component" value="Unassembled WGS sequence"/>
</dbReference>
<evidence type="ECO:0000313" key="1">
    <source>
        <dbReference type="EMBL" id="KKZ11999.1"/>
    </source>
</evidence>
<accession>A0A0G2HKR0</accession>
<evidence type="ECO:0008006" key="3">
    <source>
        <dbReference type="Google" id="ProtNLM"/>
    </source>
</evidence>
<reference evidence="1 2" key="1">
    <citation type="submission" date="2015-01" db="EMBL/GenBank/DDBJ databases">
        <title>Lifestyle Evolution in Cyanobacterial Symbionts of Sponges.</title>
        <authorList>
            <person name="Burgsdorf I."/>
            <person name="Slaby B.M."/>
            <person name="Handley K.M."/>
            <person name="Haber M."/>
            <person name="Blom J."/>
            <person name="Marshall C.W."/>
            <person name="Gilbert J.A."/>
            <person name="Hentschel U."/>
            <person name="Steindler L."/>
        </authorList>
    </citation>
    <scope>NUCLEOTIDE SEQUENCE [LARGE SCALE GENOMIC DNA]</scope>
    <source>
        <strain evidence="1">SP3</strain>
    </source>
</reference>
<dbReference type="InterPro" id="IPR018664">
    <property type="entry name" value="DUF2103_metal-binding"/>
</dbReference>
<dbReference type="AlphaFoldDB" id="A0A0G2HKR0"/>
<dbReference type="EMBL" id="JXQG01000033">
    <property type="protein sequence ID" value="KKZ11999.1"/>
    <property type="molecule type" value="Genomic_DNA"/>
</dbReference>
<dbReference type="Pfam" id="PF09876">
    <property type="entry name" value="DUF2103"/>
    <property type="match status" value="1"/>
</dbReference>
<protein>
    <recommendedName>
        <fullName evidence="3">Metal-binding protein</fullName>
    </recommendedName>
</protein>
<dbReference type="PATRIC" id="fig|1604020.3.peg.932"/>
<sequence length="94" mass="10228">MGRVVVTHSTYIPGLLKVLRKLAAVEGVTTCTPAVIRHGSANAEIFQLRITTPLPWGGGFKAIARKGRSSQEVFITTQLEKAVIQNAVRCILDR</sequence>
<name>A0A0G2HKR0_9SYNE</name>
<gene>
    <name evidence="1" type="ORF">TE42_06275</name>
</gene>
<evidence type="ECO:0000313" key="2">
    <source>
        <dbReference type="Proteomes" id="UP000035067"/>
    </source>
</evidence>
<organism evidence="1 2">
    <name type="scientific">Candidatus Synechococcus spongiarum SP3</name>
    <dbReference type="NCBI Taxonomy" id="1604020"/>
    <lineage>
        <taxon>Bacteria</taxon>
        <taxon>Bacillati</taxon>
        <taxon>Cyanobacteriota</taxon>
        <taxon>Cyanophyceae</taxon>
        <taxon>Synechococcales</taxon>
        <taxon>Synechococcaceae</taxon>
        <taxon>Synechococcus</taxon>
    </lineage>
</organism>
<comment type="caution">
    <text evidence="1">The sequence shown here is derived from an EMBL/GenBank/DDBJ whole genome shotgun (WGS) entry which is preliminary data.</text>
</comment>